<reference evidence="1 2" key="1">
    <citation type="submission" date="2022-09" db="EMBL/GenBank/DDBJ databases">
        <authorList>
            <person name="Palmer J.M."/>
        </authorList>
    </citation>
    <scope>NUCLEOTIDE SEQUENCE [LARGE SCALE GENOMIC DNA]</scope>
    <source>
        <strain evidence="1 2">DSM 7382</strain>
    </source>
</reference>
<evidence type="ECO:0000313" key="2">
    <source>
        <dbReference type="Proteomes" id="UP001385951"/>
    </source>
</evidence>
<gene>
    <name evidence="1" type="ORF">QCA50_009800</name>
</gene>
<accession>A0AAW0GE29</accession>
<dbReference type="Gene3D" id="3.80.10.10">
    <property type="entry name" value="Ribonuclease Inhibitor"/>
    <property type="match status" value="1"/>
</dbReference>
<name>A0AAW0GE29_9APHY</name>
<evidence type="ECO:0008006" key="3">
    <source>
        <dbReference type="Google" id="ProtNLM"/>
    </source>
</evidence>
<protein>
    <recommendedName>
        <fullName evidence="3">F-box domain-containing protein</fullName>
    </recommendedName>
</protein>
<dbReference type="EMBL" id="JASBNA010000014">
    <property type="protein sequence ID" value="KAK7687295.1"/>
    <property type="molecule type" value="Genomic_DNA"/>
</dbReference>
<dbReference type="AlphaFoldDB" id="A0AAW0GE29"/>
<proteinExistence type="predicted"/>
<dbReference type="Proteomes" id="UP001385951">
    <property type="component" value="Unassembled WGS sequence"/>
</dbReference>
<organism evidence="1 2">
    <name type="scientific">Cerrena zonata</name>
    <dbReference type="NCBI Taxonomy" id="2478898"/>
    <lineage>
        <taxon>Eukaryota</taxon>
        <taxon>Fungi</taxon>
        <taxon>Dikarya</taxon>
        <taxon>Basidiomycota</taxon>
        <taxon>Agaricomycotina</taxon>
        <taxon>Agaricomycetes</taxon>
        <taxon>Polyporales</taxon>
        <taxon>Cerrenaceae</taxon>
        <taxon>Cerrena</taxon>
    </lineage>
</organism>
<keyword evidence="2" id="KW-1185">Reference proteome</keyword>
<sequence length="384" mass="43913">MAPILPPELEEAIMNFLVDHPDALRACALACRSWLATSRMVLFRKITIESETQFDAFEKAAISSPFIQECVRILRIDRSTQGYKLNYPWVNSKLSPILPKQLKRLHAFELVKVEERWKVKSFSSLAEFRNVTKLSIISCGMSPAELYYLIGAFPSLNDLWIEHFVELFSGHLQLDQNSPSFLPTQHLTRLTLLAENLPHGCEDDFFRRILATSSESLRELTIAVGKRDLSSRTRFISSFGSSLQHLDVRFVRLLGQMGSDDPGLVNSFDLAANTGLRSLTLPYPSIPVVFPLLSQVAAPHLERINFRKQIYTLEELDRIDHIALERDLQTAFKSNLRTVKEVRISYVSKLDHDAVLEKLSKAFPALTSRRMLRVVREYERQVPI</sequence>
<dbReference type="SUPFAM" id="SSF52047">
    <property type="entry name" value="RNI-like"/>
    <property type="match status" value="1"/>
</dbReference>
<evidence type="ECO:0000313" key="1">
    <source>
        <dbReference type="EMBL" id="KAK7687295.1"/>
    </source>
</evidence>
<dbReference type="InterPro" id="IPR032675">
    <property type="entry name" value="LRR_dom_sf"/>
</dbReference>
<comment type="caution">
    <text evidence="1">The sequence shown here is derived from an EMBL/GenBank/DDBJ whole genome shotgun (WGS) entry which is preliminary data.</text>
</comment>